<feature type="non-terminal residue" evidence="1">
    <location>
        <position position="56"/>
    </location>
</feature>
<organism evidence="1">
    <name type="scientific">Sesamum latifolium</name>
    <dbReference type="NCBI Taxonomy" id="2727402"/>
    <lineage>
        <taxon>Eukaryota</taxon>
        <taxon>Viridiplantae</taxon>
        <taxon>Streptophyta</taxon>
        <taxon>Embryophyta</taxon>
        <taxon>Tracheophyta</taxon>
        <taxon>Spermatophyta</taxon>
        <taxon>Magnoliopsida</taxon>
        <taxon>eudicotyledons</taxon>
        <taxon>Gunneridae</taxon>
        <taxon>Pentapetalae</taxon>
        <taxon>asterids</taxon>
        <taxon>lamiids</taxon>
        <taxon>Lamiales</taxon>
        <taxon>Pedaliaceae</taxon>
        <taxon>Sesamum</taxon>
    </lineage>
</organism>
<name>A0AAW2XV84_9LAMI</name>
<evidence type="ECO:0000313" key="1">
    <source>
        <dbReference type="EMBL" id="KAL0457553.1"/>
    </source>
</evidence>
<reference evidence="1" key="1">
    <citation type="submission" date="2020-06" db="EMBL/GenBank/DDBJ databases">
        <authorList>
            <person name="Li T."/>
            <person name="Hu X."/>
            <person name="Zhang T."/>
            <person name="Song X."/>
            <person name="Zhang H."/>
            <person name="Dai N."/>
            <person name="Sheng W."/>
            <person name="Hou X."/>
            <person name="Wei L."/>
        </authorList>
    </citation>
    <scope>NUCLEOTIDE SEQUENCE</scope>
    <source>
        <strain evidence="1">KEN1</strain>
        <tissue evidence="1">Leaf</tissue>
    </source>
</reference>
<proteinExistence type="predicted"/>
<dbReference type="EMBL" id="JACGWN010000003">
    <property type="protein sequence ID" value="KAL0457553.1"/>
    <property type="molecule type" value="Genomic_DNA"/>
</dbReference>
<sequence>MKLVLIPDSQIRTFTSSGKIFVGSKLSIALQSRTDRIVFKLFGKDPNDFPLVLRKQ</sequence>
<reference evidence="1" key="2">
    <citation type="journal article" date="2024" name="Plant">
        <title>Genomic evolution and insights into agronomic trait innovations of Sesamum species.</title>
        <authorList>
            <person name="Miao H."/>
            <person name="Wang L."/>
            <person name="Qu L."/>
            <person name="Liu H."/>
            <person name="Sun Y."/>
            <person name="Le M."/>
            <person name="Wang Q."/>
            <person name="Wei S."/>
            <person name="Zheng Y."/>
            <person name="Lin W."/>
            <person name="Duan Y."/>
            <person name="Cao H."/>
            <person name="Xiong S."/>
            <person name="Wang X."/>
            <person name="Wei L."/>
            <person name="Li C."/>
            <person name="Ma Q."/>
            <person name="Ju M."/>
            <person name="Zhao R."/>
            <person name="Li G."/>
            <person name="Mu C."/>
            <person name="Tian Q."/>
            <person name="Mei H."/>
            <person name="Zhang T."/>
            <person name="Gao T."/>
            <person name="Zhang H."/>
        </authorList>
    </citation>
    <scope>NUCLEOTIDE SEQUENCE</scope>
    <source>
        <strain evidence="1">KEN1</strain>
    </source>
</reference>
<accession>A0AAW2XV84</accession>
<dbReference type="AlphaFoldDB" id="A0AAW2XV84"/>
<comment type="caution">
    <text evidence="1">The sequence shown here is derived from an EMBL/GenBank/DDBJ whole genome shotgun (WGS) entry which is preliminary data.</text>
</comment>
<gene>
    <name evidence="1" type="ORF">Slati_1094500</name>
</gene>
<protein>
    <submittedName>
        <fullName evidence="1">Squamosa promoter-binding-like protein 12</fullName>
    </submittedName>
</protein>